<feature type="signal peptide" evidence="6">
    <location>
        <begin position="1"/>
        <end position="19"/>
    </location>
</feature>
<reference evidence="9" key="1">
    <citation type="journal article" date="2019" name="Int. J. Syst. Evol. Microbiol.">
        <title>The Global Catalogue of Microorganisms (GCM) 10K type strain sequencing project: providing services to taxonomists for standard genome sequencing and annotation.</title>
        <authorList>
            <consortium name="The Broad Institute Genomics Platform"/>
            <consortium name="The Broad Institute Genome Sequencing Center for Infectious Disease"/>
            <person name="Wu L."/>
            <person name="Ma J."/>
        </authorList>
    </citation>
    <scope>NUCLEOTIDE SEQUENCE [LARGE SCALE GENOMIC DNA]</scope>
    <source>
        <strain evidence="9">CCUG 63682</strain>
    </source>
</reference>
<dbReference type="CDD" id="cd07185">
    <property type="entry name" value="OmpA_C-like"/>
    <property type="match status" value="1"/>
</dbReference>
<organism evidence="8 9">
    <name type="scientific">Geojedonia litorea</name>
    <dbReference type="NCBI Taxonomy" id="1268269"/>
    <lineage>
        <taxon>Bacteria</taxon>
        <taxon>Pseudomonadati</taxon>
        <taxon>Bacteroidota</taxon>
        <taxon>Flavobacteriia</taxon>
        <taxon>Flavobacteriales</taxon>
        <taxon>Flavobacteriaceae</taxon>
        <taxon>Geojedonia</taxon>
    </lineage>
</organism>
<dbReference type="Pfam" id="PF00691">
    <property type="entry name" value="OmpA"/>
    <property type="match status" value="1"/>
</dbReference>
<dbReference type="InterPro" id="IPR011659">
    <property type="entry name" value="WD40"/>
</dbReference>
<dbReference type="Gene3D" id="1.25.40.10">
    <property type="entry name" value="Tetratricopeptide repeat domain"/>
    <property type="match status" value="1"/>
</dbReference>
<comment type="caution">
    <text evidence="8">The sequence shown here is derived from an EMBL/GenBank/DDBJ whole genome shotgun (WGS) entry which is preliminary data.</text>
</comment>
<feature type="repeat" description="TPR" evidence="4">
    <location>
        <begin position="90"/>
        <end position="123"/>
    </location>
</feature>
<evidence type="ECO:0000313" key="9">
    <source>
        <dbReference type="Proteomes" id="UP001595953"/>
    </source>
</evidence>
<evidence type="ECO:0000256" key="6">
    <source>
        <dbReference type="SAM" id="SignalP"/>
    </source>
</evidence>
<accession>A0ABV9N2Q9</accession>
<evidence type="ECO:0000313" key="8">
    <source>
        <dbReference type="EMBL" id="MFC4721875.1"/>
    </source>
</evidence>
<dbReference type="InterPro" id="IPR006665">
    <property type="entry name" value="OmpA-like"/>
</dbReference>
<dbReference type="RefSeq" id="WP_387961895.1">
    <property type="nucleotide sequence ID" value="NZ_JBHSGP010000008.1"/>
</dbReference>
<evidence type="ECO:0000259" key="7">
    <source>
        <dbReference type="PROSITE" id="PS51123"/>
    </source>
</evidence>
<evidence type="ECO:0000256" key="1">
    <source>
        <dbReference type="ARBA" id="ARBA00004442"/>
    </source>
</evidence>
<comment type="subcellular location">
    <subcellularLocation>
        <location evidence="1">Cell outer membrane</location>
    </subcellularLocation>
</comment>
<dbReference type="InterPro" id="IPR019734">
    <property type="entry name" value="TPR_rpt"/>
</dbReference>
<dbReference type="PANTHER" id="PTHR30329:SF21">
    <property type="entry name" value="LIPOPROTEIN YIAD-RELATED"/>
    <property type="match status" value="1"/>
</dbReference>
<dbReference type="PROSITE" id="PS50005">
    <property type="entry name" value="TPR"/>
    <property type="match status" value="1"/>
</dbReference>
<feature type="domain" description="OmpA-like" evidence="7">
    <location>
        <begin position="518"/>
        <end position="638"/>
    </location>
</feature>
<dbReference type="InterPro" id="IPR006664">
    <property type="entry name" value="OMP_bac"/>
</dbReference>
<dbReference type="InterPro" id="IPR050330">
    <property type="entry name" value="Bact_OuterMem_StrucFunc"/>
</dbReference>
<dbReference type="EMBL" id="JBHSGP010000008">
    <property type="protein sequence ID" value="MFC4721875.1"/>
    <property type="molecule type" value="Genomic_DNA"/>
</dbReference>
<protein>
    <submittedName>
        <fullName evidence="8">OmpA family protein</fullName>
    </submittedName>
</protein>
<dbReference type="Gene3D" id="2.60.40.1120">
    <property type="entry name" value="Carboxypeptidase-like, regulatory domain"/>
    <property type="match status" value="1"/>
</dbReference>
<evidence type="ECO:0000256" key="3">
    <source>
        <dbReference type="ARBA" id="ARBA00023237"/>
    </source>
</evidence>
<dbReference type="SUPFAM" id="SSF49464">
    <property type="entry name" value="Carboxypeptidase regulatory domain-like"/>
    <property type="match status" value="1"/>
</dbReference>
<dbReference type="Gene3D" id="2.120.10.30">
    <property type="entry name" value="TolB, C-terminal domain"/>
    <property type="match status" value="1"/>
</dbReference>
<dbReference type="InterPro" id="IPR011042">
    <property type="entry name" value="6-blade_b-propeller_TolB-like"/>
</dbReference>
<proteinExistence type="predicted"/>
<evidence type="ECO:0000256" key="4">
    <source>
        <dbReference type="PROSITE-ProRule" id="PRU00339"/>
    </source>
</evidence>
<dbReference type="SUPFAM" id="SSF48452">
    <property type="entry name" value="TPR-like"/>
    <property type="match status" value="1"/>
</dbReference>
<dbReference type="SUPFAM" id="SSF103088">
    <property type="entry name" value="OmpA-like"/>
    <property type="match status" value="1"/>
</dbReference>
<dbReference type="Pfam" id="PF13620">
    <property type="entry name" value="CarboxypepD_reg"/>
    <property type="match status" value="1"/>
</dbReference>
<dbReference type="SUPFAM" id="SSF82171">
    <property type="entry name" value="DPP6 N-terminal domain-like"/>
    <property type="match status" value="1"/>
</dbReference>
<dbReference type="PRINTS" id="PR01021">
    <property type="entry name" value="OMPADOMAIN"/>
</dbReference>
<gene>
    <name evidence="8" type="ORF">ACFO5O_06065</name>
</gene>
<dbReference type="InterPro" id="IPR036737">
    <property type="entry name" value="OmpA-like_sf"/>
</dbReference>
<keyword evidence="4" id="KW-0802">TPR repeat</keyword>
<feature type="chain" id="PRO_5046949913" evidence="6">
    <location>
        <begin position="20"/>
        <end position="638"/>
    </location>
</feature>
<keyword evidence="6" id="KW-0732">Signal</keyword>
<evidence type="ECO:0000256" key="5">
    <source>
        <dbReference type="PROSITE-ProRule" id="PRU00473"/>
    </source>
</evidence>
<keyword evidence="9" id="KW-1185">Reference proteome</keyword>
<dbReference type="Pfam" id="PF07676">
    <property type="entry name" value="PD40"/>
    <property type="match status" value="3"/>
</dbReference>
<dbReference type="InterPro" id="IPR008969">
    <property type="entry name" value="CarboxyPept-like_regulatory"/>
</dbReference>
<dbReference type="PANTHER" id="PTHR30329">
    <property type="entry name" value="STATOR ELEMENT OF FLAGELLAR MOTOR COMPLEX"/>
    <property type="match status" value="1"/>
</dbReference>
<dbReference type="Gene3D" id="3.30.1330.60">
    <property type="entry name" value="OmpA-like domain"/>
    <property type="match status" value="1"/>
</dbReference>
<evidence type="ECO:0000256" key="2">
    <source>
        <dbReference type="ARBA" id="ARBA00023136"/>
    </source>
</evidence>
<keyword evidence="2 5" id="KW-0472">Membrane</keyword>
<dbReference type="InterPro" id="IPR011990">
    <property type="entry name" value="TPR-like_helical_dom_sf"/>
</dbReference>
<name>A0ABV9N2Q9_9FLAO</name>
<dbReference type="PROSITE" id="PS51123">
    <property type="entry name" value="OMPA_2"/>
    <property type="match status" value="1"/>
</dbReference>
<sequence length="638" mass="72355">MKAKITLLIIALGTTFMFAQKQEVKLADKFFKDFAYLKASEFYKNAVKLGDSSKHVLTRLGDCYYNNSNADKSATWYAEAIKHHESDLEPEYIYKYSQALRSQGNYEEAIVWLEKYRALNPDDNRIAGLDYDNLALYEKLANDDKVYVTVEGLEINSKYSDFGAYEKDGKLYFSSSRNTKSKVYDWNGEPFLDLYESPITEKDGKNTFGKVKTIDASGINSDYHEANIAITKDGKTIYFTRDNVSKRNQLKTDRQGTAHLKIYKATLKDSTWKDIVELPFNGKLFSTGHPALSPDDKTLYFVSDREGGFGNTDIYGVEIIDADNNEYGIPVNLGPTINTTGREMFPFVAKDSVFYFSSDSNINLGFLDIFKSNILKDAEAQTENLGAPFNSGYDDFGFFVNSDTEIGYFSSNRPGGAGSDDLYQFIGCSQMVRGVVRDSISKEPIAMATVKLINKNGKVIDTLSTNTKGEYSFKIKCATPYTILAEKPDFKNNHQDIISGDENGDQNMLDIELVPLIRDNQIVINPIFFDFDKWNIRTDAQYELENIVDVMRAHPNMVIKIESHTDSRGSDRYNMKLSDRRAKSTQEYLLSRGIAPERIESAIGYGETQLLNECANGVKCTEEEHQLNRRSYFYILKD</sequence>
<dbReference type="Proteomes" id="UP001595953">
    <property type="component" value="Unassembled WGS sequence"/>
</dbReference>
<keyword evidence="3" id="KW-0998">Cell outer membrane</keyword>